<evidence type="ECO:0000256" key="2">
    <source>
        <dbReference type="SAM" id="Phobius"/>
    </source>
</evidence>
<feature type="transmembrane region" description="Helical" evidence="2">
    <location>
        <begin position="410"/>
        <end position="428"/>
    </location>
</feature>
<dbReference type="AlphaFoldDB" id="A0A6C0BNA4"/>
<evidence type="ECO:0000256" key="1">
    <source>
        <dbReference type="SAM" id="MobiDB-lite"/>
    </source>
</evidence>
<feature type="compositionally biased region" description="Basic residues" evidence="1">
    <location>
        <begin position="188"/>
        <end position="199"/>
    </location>
</feature>
<accession>A0A6C0BNA4</accession>
<keyword evidence="2" id="KW-0472">Membrane</keyword>
<reference evidence="3" key="1">
    <citation type="journal article" date="2020" name="Nature">
        <title>Giant virus diversity and host interactions through global metagenomics.</title>
        <authorList>
            <person name="Schulz F."/>
            <person name="Roux S."/>
            <person name="Paez-Espino D."/>
            <person name="Jungbluth S."/>
            <person name="Walsh D.A."/>
            <person name="Denef V.J."/>
            <person name="McMahon K.D."/>
            <person name="Konstantinidis K.T."/>
            <person name="Eloe-Fadrosh E.A."/>
            <person name="Kyrpides N.C."/>
            <person name="Woyke T."/>
        </authorList>
    </citation>
    <scope>NUCLEOTIDE SEQUENCE</scope>
    <source>
        <strain evidence="3">GVMAG-M-3300017989-17</strain>
    </source>
</reference>
<feature type="region of interest" description="Disordered" evidence="1">
    <location>
        <begin position="275"/>
        <end position="346"/>
    </location>
</feature>
<keyword evidence="2" id="KW-1133">Transmembrane helix</keyword>
<dbReference type="EMBL" id="MN739201">
    <property type="protein sequence ID" value="QHS93241.1"/>
    <property type="molecule type" value="Genomic_DNA"/>
</dbReference>
<feature type="region of interest" description="Disordered" evidence="1">
    <location>
        <begin position="182"/>
        <end position="244"/>
    </location>
</feature>
<feature type="region of interest" description="Disordered" evidence="1">
    <location>
        <begin position="381"/>
        <end position="405"/>
    </location>
</feature>
<organism evidence="3">
    <name type="scientific">viral metagenome</name>
    <dbReference type="NCBI Taxonomy" id="1070528"/>
    <lineage>
        <taxon>unclassified sequences</taxon>
        <taxon>metagenomes</taxon>
        <taxon>organismal metagenomes</taxon>
    </lineage>
</organism>
<evidence type="ECO:0000313" key="3">
    <source>
        <dbReference type="EMBL" id="QHS93241.1"/>
    </source>
</evidence>
<keyword evidence="2" id="KW-0812">Transmembrane</keyword>
<protein>
    <submittedName>
        <fullName evidence="3">Uncharacterized protein</fullName>
    </submittedName>
</protein>
<proteinExistence type="predicted"/>
<feature type="compositionally biased region" description="Low complexity" evidence="1">
    <location>
        <begin position="275"/>
        <end position="286"/>
    </location>
</feature>
<name>A0A6C0BNA4_9ZZZZ</name>
<feature type="compositionally biased region" description="Pro residues" evidence="1">
    <location>
        <begin position="325"/>
        <end position="343"/>
    </location>
</feature>
<sequence>MSTTSTTVSSVVTADAADDATFQESGTGCEECNNPSDPITLEDFSEVPAEFIFKVREKNVVHCFDIRALHQYYDKCGKLENPLNRMAFSEETLDEFLKRIIQLGLSTEDEGERIRERRHEPDDDDEDEVEIITVFRHGDQRRHRHGRRRRWGNVSMSSAILEAMSGSGNPIARAVIDYGLDQDMPARRPPRPLGRRATYHRPPPPGPGRPTMSETIQRTERPQRTVAFGQSHQSGPPLKKQVSFPARPTHALTPHATVSGRDYHAHSIQHESLLAASRPGASGSRADSFSTNPSPLLVVDRPLPRPERPVLDSFYQGPMPQGPLQNPPSPSFQPAAASPPPHQPSMTYTHPMNPPRQVAEVVTPVTRKVLPVTRQVPPVQRAPQPEMVVEPRKVSPPKSKRRRDRGNTEWVLWALLLGAGALFLFLWFQR</sequence>